<dbReference type="GO" id="GO:0061630">
    <property type="term" value="F:ubiquitin protein ligase activity"/>
    <property type="evidence" value="ECO:0007669"/>
    <property type="project" value="TreeGrafter"/>
</dbReference>
<feature type="compositionally biased region" description="Polar residues" evidence="2">
    <location>
        <begin position="125"/>
        <end position="152"/>
    </location>
</feature>
<evidence type="ECO:0000259" key="3">
    <source>
        <dbReference type="PROSITE" id="PS50089"/>
    </source>
</evidence>
<gene>
    <name evidence="4" type="ORF">IWW39_000414</name>
</gene>
<organism evidence="4 5">
    <name type="scientific">Coemansia spiralis</name>
    <dbReference type="NCBI Taxonomy" id="417178"/>
    <lineage>
        <taxon>Eukaryota</taxon>
        <taxon>Fungi</taxon>
        <taxon>Fungi incertae sedis</taxon>
        <taxon>Zoopagomycota</taxon>
        <taxon>Kickxellomycotina</taxon>
        <taxon>Kickxellomycetes</taxon>
        <taxon>Kickxellales</taxon>
        <taxon>Kickxellaceae</taxon>
        <taxon>Coemansia</taxon>
    </lineage>
</organism>
<sequence length="428" mass="46781">MDPSPWAFDELVQRALNGLPTEYDADTSHQQRSPSSTGSRNPRVRTFGDVTQEVVNGYMQALESHDGSQLSASSDYVEECTDNPRRSSRRRTQRVLLNVPPHEPVSAPPVADRRISLRSLSSALNGSGSRTGSSRADSVSCSNRRASGTSRNSRSHKRRYTARSDSSSSPPVESVDSDLSVEVCIYTQGTAVPHNVGPTSESTHTCFICSNVIDGDTEAVNAHIDKCLSQSTGAGVAPAHEPMVEYEWSGQRRVRATAMIEGGLVAAGIGHGSSASLHNDDDIDVDAEDETNFGAAQYSDSNLLFASPSKNSRHDDKAQQRCNPQFEEFAPPLDDTPEPSTSALQRTPGGGSQLVIEALKARIREQERLLESVQKCLICLEPYDKPCTSINCWHVYCETCWLHTLGTKKLCPQCQQITQPTDLRRVYL</sequence>
<keyword evidence="1" id="KW-0479">Metal-binding</keyword>
<dbReference type="Gene3D" id="3.30.40.10">
    <property type="entry name" value="Zinc/RING finger domain, C3HC4 (zinc finger)"/>
    <property type="match status" value="1"/>
</dbReference>
<evidence type="ECO:0000256" key="1">
    <source>
        <dbReference type="PROSITE-ProRule" id="PRU00175"/>
    </source>
</evidence>
<accession>A0A9W8GML2</accession>
<dbReference type="InterPro" id="IPR001841">
    <property type="entry name" value="Znf_RING"/>
</dbReference>
<comment type="caution">
    <text evidence="4">The sequence shown here is derived from an EMBL/GenBank/DDBJ whole genome shotgun (WGS) entry which is preliminary data.</text>
</comment>
<dbReference type="GO" id="GO:0016567">
    <property type="term" value="P:protein ubiquitination"/>
    <property type="evidence" value="ECO:0007669"/>
    <property type="project" value="TreeGrafter"/>
</dbReference>
<feature type="domain" description="RING-type" evidence="3">
    <location>
        <begin position="376"/>
        <end position="415"/>
    </location>
</feature>
<dbReference type="PANTHER" id="PTHR13459:SF1">
    <property type="entry name" value="E3 UBIQUITIN-PROTEIN LIGASE RNF220 ISOFORM X1"/>
    <property type="match status" value="1"/>
</dbReference>
<keyword evidence="1" id="KW-0862">Zinc</keyword>
<dbReference type="SUPFAM" id="SSF57850">
    <property type="entry name" value="RING/U-box"/>
    <property type="match status" value="1"/>
</dbReference>
<dbReference type="OrthoDB" id="6270329at2759"/>
<dbReference type="InterPro" id="IPR031824">
    <property type="entry name" value="RNF220_mid"/>
</dbReference>
<dbReference type="Pfam" id="PF15926">
    <property type="entry name" value="RNF220"/>
    <property type="match status" value="1"/>
</dbReference>
<reference evidence="4" key="1">
    <citation type="submission" date="2022-07" db="EMBL/GenBank/DDBJ databases">
        <title>Phylogenomic reconstructions and comparative analyses of Kickxellomycotina fungi.</title>
        <authorList>
            <person name="Reynolds N.K."/>
            <person name="Stajich J.E."/>
            <person name="Barry K."/>
            <person name="Grigoriev I.V."/>
            <person name="Crous P."/>
            <person name="Smith M.E."/>
        </authorList>
    </citation>
    <scope>NUCLEOTIDE SEQUENCE</scope>
    <source>
        <strain evidence="4">CBS 109367</strain>
    </source>
</reference>
<dbReference type="PROSITE" id="PS50089">
    <property type="entry name" value="ZF_RING_2"/>
    <property type="match status" value="1"/>
</dbReference>
<dbReference type="GO" id="GO:0008270">
    <property type="term" value="F:zinc ion binding"/>
    <property type="evidence" value="ECO:0007669"/>
    <property type="project" value="UniProtKB-KW"/>
</dbReference>
<dbReference type="Proteomes" id="UP001151516">
    <property type="component" value="Unassembled WGS sequence"/>
</dbReference>
<dbReference type="Pfam" id="PF13923">
    <property type="entry name" value="zf-C3HC4_2"/>
    <property type="match status" value="1"/>
</dbReference>
<name>A0A9W8GML2_9FUNG</name>
<feature type="region of interest" description="Disordered" evidence="2">
    <location>
        <begin position="20"/>
        <end position="45"/>
    </location>
</feature>
<evidence type="ECO:0000256" key="2">
    <source>
        <dbReference type="SAM" id="MobiDB-lite"/>
    </source>
</evidence>
<proteinExistence type="predicted"/>
<dbReference type="EMBL" id="JANBTX010000006">
    <property type="protein sequence ID" value="KAJ2690905.1"/>
    <property type="molecule type" value="Genomic_DNA"/>
</dbReference>
<evidence type="ECO:0000313" key="4">
    <source>
        <dbReference type="EMBL" id="KAJ2690905.1"/>
    </source>
</evidence>
<dbReference type="AlphaFoldDB" id="A0A9W8GML2"/>
<dbReference type="PANTHER" id="PTHR13459">
    <property type="entry name" value="E3 UBIQUITIN-PROTEIN LIGASE RNF220 ISOFORM X1"/>
    <property type="match status" value="1"/>
</dbReference>
<feature type="compositionally biased region" description="Polar residues" evidence="2">
    <location>
        <begin position="28"/>
        <end position="40"/>
    </location>
</feature>
<dbReference type="InterPro" id="IPR052443">
    <property type="entry name" value="E3_ubiq-ligase_RNF220-like"/>
</dbReference>
<feature type="region of interest" description="Disordered" evidence="2">
    <location>
        <begin position="65"/>
        <end position="175"/>
    </location>
</feature>
<dbReference type="InterPro" id="IPR013083">
    <property type="entry name" value="Znf_RING/FYVE/PHD"/>
</dbReference>
<evidence type="ECO:0000313" key="5">
    <source>
        <dbReference type="Proteomes" id="UP001151516"/>
    </source>
</evidence>
<protein>
    <recommendedName>
        <fullName evidence="3">RING-type domain-containing protein</fullName>
    </recommendedName>
</protein>
<feature type="compositionally biased region" description="Low complexity" evidence="2">
    <location>
        <begin position="164"/>
        <end position="175"/>
    </location>
</feature>
<feature type="region of interest" description="Disordered" evidence="2">
    <location>
        <begin position="327"/>
        <end position="349"/>
    </location>
</feature>
<keyword evidence="5" id="KW-1185">Reference proteome</keyword>
<keyword evidence="1" id="KW-0863">Zinc-finger</keyword>